<dbReference type="Pfam" id="PF18389">
    <property type="entry name" value="TrmO_C"/>
    <property type="match status" value="1"/>
</dbReference>
<dbReference type="InterPro" id="IPR040372">
    <property type="entry name" value="YaeB-like"/>
</dbReference>
<evidence type="ECO:0000256" key="1">
    <source>
        <dbReference type="ARBA" id="ARBA00022691"/>
    </source>
</evidence>
<name>A0ABU9HCF1_9GAMM</name>
<dbReference type="PROSITE" id="PS51668">
    <property type="entry name" value="TSAA_2"/>
    <property type="match status" value="1"/>
</dbReference>
<dbReference type="InterPro" id="IPR036414">
    <property type="entry name" value="YaeB_N_sf"/>
</dbReference>
<keyword evidence="1" id="KW-0949">S-adenosyl-L-methionine</keyword>
<dbReference type="InterPro" id="IPR023370">
    <property type="entry name" value="TrmO-like_N"/>
</dbReference>
<comment type="caution">
    <text evidence="4">The sequence shown here is derived from an EMBL/GenBank/DDBJ whole genome shotgun (WGS) entry which is preliminary data.</text>
</comment>
<dbReference type="InterPro" id="IPR036413">
    <property type="entry name" value="YaeB-like_sf"/>
</dbReference>
<accession>A0ABU9HCF1</accession>
<dbReference type="InterPro" id="IPR023368">
    <property type="entry name" value="UPF0066_cons_site"/>
</dbReference>
<dbReference type="NCBIfam" id="TIGR00104">
    <property type="entry name" value="tRNA_TsaA"/>
    <property type="match status" value="1"/>
</dbReference>
<dbReference type="Gene3D" id="3.30.2310.10">
    <property type="entry name" value="YaeB-like"/>
    <property type="match status" value="1"/>
</dbReference>
<organism evidence="4 5">
    <name type="scientific">Psychromonas arctica</name>
    <dbReference type="NCBI Taxonomy" id="168275"/>
    <lineage>
        <taxon>Bacteria</taxon>
        <taxon>Pseudomonadati</taxon>
        <taxon>Pseudomonadota</taxon>
        <taxon>Gammaproteobacteria</taxon>
        <taxon>Alteromonadales</taxon>
        <taxon>Psychromonadaceae</taxon>
        <taxon>Psychromonas</taxon>
    </lineage>
</organism>
<dbReference type="PANTHER" id="PTHR12818:SF0">
    <property type="entry name" value="TRNA (ADENINE(37)-N6)-METHYLTRANSFERASE"/>
    <property type="match status" value="1"/>
</dbReference>
<dbReference type="PROSITE" id="PS01318">
    <property type="entry name" value="TSAA_1"/>
    <property type="match status" value="1"/>
</dbReference>
<dbReference type="SUPFAM" id="SSF118196">
    <property type="entry name" value="YaeB-like"/>
    <property type="match status" value="1"/>
</dbReference>
<dbReference type="Gene3D" id="2.40.30.70">
    <property type="entry name" value="YaeB-like"/>
    <property type="match status" value="1"/>
</dbReference>
<dbReference type="PANTHER" id="PTHR12818">
    <property type="entry name" value="TRNA (ADENINE(37)-N6)-METHYLTRANSFERASE"/>
    <property type="match status" value="1"/>
</dbReference>
<gene>
    <name evidence="4" type="primary">tsaA</name>
    <name evidence="4" type="ORF">V6255_10425</name>
</gene>
<dbReference type="CDD" id="cd09281">
    <property type="entry name" value="UPF0066"/>
    <property type="match status" value="1"/>
</dbReference>
<evidence type="ECO:0000313" key="4">
    <source>
        <dbReference type="EMBL" id="MEL0659552.1"/>
    </source>
</evidence>
<sequence length="240" mass="27100">MNNFNHQVIATIHSPYKEKFAVPRQPGLVPSAKAELEILPPYNDINAFNGLDDFSHLWLIFEFHKNIATTDIENGWSPTVRPPRLGGNKRLGVFATRSPNRPNSIGLSLVEFHGLIQRDGKLFLSLSNIDLVDGTPIVDIKPYIPYADAIPEAKAGFAQKSPELTLAVSFNEKAYLQLQALSEQYQDLQQFIIEVLQQDPRPAYKKLKPDTKVYAMHLSDFNIKWQCTLETITVLSIELV</sequence>
<evidence type="ECO:0000313" key="5">
    <source>
        <dbReference type="Proteomes" id="UP001366060"/>
    </source>
</evidence>
<comment type="similarity">
    <text evidence="2">Belongs to the tRNA methyltransferase O family.</text>
</comment>
<dbReference type="Pfam" id="PF01980">
    <property type="entry name" value="TrmO_N"/>
    <property type="match status" value="1"/>
</dbReference>
<reference evidence="4 5" key="1">
    <citation type="submission" date="2024-02" db="EMBL/GenBank/DDBJ databases">
        <title>Bacteria isolated from the canopy kelp, Nereocystis luetkeana.</title>
        <authorList>
            <person name="Pfister C.A."/>
            <person name="Younker I.T."/>
            <person name="Light S.H."/>
        </authorList>
    </citation>
    <scope>NUCLEOTIDE SEQUENCE [LARGE SCALE GENOMIC DNA]</scope>
    <source>
        <strain evidence="4 5">TI.2.07</strain>
    </source>
</reference>
<dbReference type="RefSeq" id="WP_341628098.1">
    <property type="nucleotide sequence ID" value="NZ_JBAKBA010000022.1"/>
</dbReference>
<dbReference type="EMBL" id="JBAKBA010000022">
    <property type="protein sequence ID" value="MEL0659552.1"/>
    <property type="molecule type" value="Genomic_DNA"/>
</dbReference>
<evidence type="ECO:0000256" key="2">
    <source>
        <dbReference type="ARBA" id="ARBA00033753"/>
    </source>
</evidence>
<keyword evidence="5" id="KW-1185">Reference proteome</keyword>
<evidence type="ECO:0000259" key="3">
    <source>
        <dbReference type="PROSITE" id="PS51668"/>
    </source>
</evidence>
<protein>
    <submittedName>
        <fullName evidence="4">tRNA (N6-threonylcarbamoyladenosine(37)-N6)-methyltransferase TrmO</fullName>
    </submittedName>
</protein>
<feature type="domain" description="TsaA-like" evidence="3">
    <location>
        <begin position="6"/>
        <end position="152"/>
    </location>
</feature>
<dbReference type="InterPro" id="IPR041369">
    <property type="entry name" value="TrmO_C"/>
</dbReference>
<proteinExistence type="inferred from homology"/>
<dbReference type="Proteomes" id="UP001366060">
    <property type="component" value="Unassembled WGS sequence"/>
</dbReference>